<proteinExistence type="predicted"/>
<gene>
    <name evidence="1" type="ORF">CTTA_5162</name>
</gene>
<comment type="caution">
    <text evidence="1">The sequence shown here is derived from an EMBL/GenBank/DDBJ whole genome shotgun (WGS) entry which is preliminary data.</text>
</comment>
<dbReference type="AlphaFoldDB" id="A0A5A7MK12"/>
<accession>A0A5A7MK12</accession>
<organism evidence="1 2">
    <name type="scientific">Comamonas testosteroni</name>
    <name type="common">Pseudomonas testosteroni</name>
    <dbReference type="NCBI Taxonomy" id="285"/>
    <lineage>
        <taxon>Bacteria</taxon>
        <taxon>Pseudomonadati</taxon>
        <taxon>Pseudomonadota</taxon>
        <taxon>Betaproteobacteria</taxon>
        <taxon>Burkholderiales</taxon>
        <taxon>Comamonadaceae</taxon>
        <taxon>Comamonas</taxon>
    </lineage>
</organism>
<sequence>MTPSQIRYIAPATFISRNAFDDTLRIVPIPIIASPETMKIPTELPSELQAVRRIPNSMEFEIASKTAGPGVKHIKSEMPQKRSQWLIAMMVCPDLLLRASIIDG</sequence>
<dbReference type="Proteomes" id="UP000323105">
    <property type="component" value="Unassembled WGS sequence"/>
</dbReference>
<protein>
    <submittedName>
        <fullName evidence="1">Uncharacterized protein</fullName>
    </submittedName>
</protein>
<evidence type="ECO:0000313" key="2">
    <source>
        <dbReference type="Proteomes" id="UP000323105"/>
    </source>
</evidence>
<dbReference type="EMBL" id="BKBW01000026">
    <property type="protein sequence ID" value="GEQ78157.1"/>
    <property type="molecule type" value="Genomic_DNA"/>
</dbReference>
<name>A0A5A7MK12_COMTE</name>
<reference evidence="1 2" key="1">
    <citation type="journal article" date="2019" name="Microbiol. Resour. Announc.">
        <title>Draft Genome Sequence of Comamonas testosteroni TA441, a Bacterium That Has a Cryptic Phenol Degradation Gene Cluster.</title>
        <authorList>
            <person name="Arai H."/>
            <person name="Ishii M."/>
        </authorList>
    </citation>
    <scope>NUCLEOTIDE SEQUENCE [LARGE SCALE GENOMIC DNA]</scope>
    <source>
        <strain evidence="1 2">TA441</strain>
    </source>
</reference>
<evidence type="ECO:0000313" key="1">
    <source>
        <dbReference type="EMBL" id="GEQ78157.1"/>
    </source>
</evidence>